<dbReference type="Proteomes" id="UP000030003">
    <property type="component" value="Unassembled WGS sequence"/>
</dbReference>
<gene>
    <name evidence="1" type="ORF">N791_03835</name>
</gene>
<dbReference type="AlphaFoldDB" id="A0A0A0M4Y0"/>
<keyword evidence="2" id="KW-1185">Reference proteome</keyword>
<reference evidence="1 2" key="1">
    <citation type="submission" date="2013-08" db="EMBL/GenBank/DDBJ databases">
        <title>Genomic analysis of Lysobacter defluvii.</title>
        <authorList>
            <person name="Wang Q."/>
            <person name="Wang G."/>
        </authorList>
    </citation>
    <scope>NUCLEOTIDE SEQUENCE [LARGE SCALE GENOMIC DNA]</scope>
    <source>
        <strain evidence="1 2">IMMIB APB-9</strain>
    </source>
</reference>
<comment type="caution">
    <text evidence="1">The sequence shown here is derived from an EMBL/GenBank/DDBJ whole genome shotgun (WGS) entry which is preliminary data.</text>
</comment>
<organism evidence="1 2">
    <name type="scientific">Lysobacter defluvii IMMIB APB-9 = DSM 18482</name>
    <dbReference type="NCBI Taxonomy" id="1385515"/>
    <lineage>
        <taxon>Bacteria</taxon>
        <taxon>Pseudomonadati</taxon>
        <taxon>Pseudomonadota</taxon>
        <taxon>Gammaproteobacteria</taxon>
        <taxon>Lysobacterales</taxon>
        <taxon>Lysobacteraceae</taxon>
        <taxon>Novilysobacter</taxon>
    </lineage>
</organism>
<protein>
    <submittedName>
        <fullName evidence="1">Uncharacterized protein</fullName>
    </submittedName>
</protein>
<evidence type="ECO:0000313" key="2">
    <source>
        <dbReference type="Proteomes" id="UP000030003"/>
    </source>
</evidence>
<name>A0A0A0M4Y0_9GAMM</name>
<dbReference type="Gene3D" id="2.40.420.20">
    <property type="match status" value="1"/>
</dbReference>
<evidence type="ECO:0000313" key="1">
    <source>
        <dbReference type="EMBL" id="KGO98053.1"/>
    </source>
</evidence>
<accession>A0A0A0M4Y0</accession>
<dbReference type="EMBL" id="AVBH01000141">
    <property type="protein sequence ID" value="KGO98053.1"/>
    <property type="molecule type" value="Genomic_DNA"/>
</dbReference>
<proteinExistence type="predicted"/>
<sequence length="91" mass="9843">MMAAMRQRVGERLAAQFAGFRETLDEDQRQRWDRGLAALAGARRAPLYLLEGGAVRAVMVRVGASDGSWTEVSGALQEGDEVVVGTERPAP</sequence>